<keyword evidence="2" id="KW-1185">Reference proteome</keyword>
<dbReference type="Proteomes" id="UP000265520">
    <property type="component" value="Unassembled WGS sequence"/>
</dbReference>
<name>A0A392R4B9_9FABA</name>
<reference evidence="1 2" key="1">
    <citation type="journal article" date="2018" name="Front. Plant Sci.">
        <title>Red Clover (Trifolium pratense) and Zigzag Clover (T. medium) - A Picture of Genomic Similarities and Differences.</title>
        <authorList>
            <person name="Dluhosova J."/>
            <person name="Istvanek J."/>
            <person name="Nedelnik J."/>
            <person name="Repkova J."/>
        </authorList>
    </citation>
    <scope>NUCLEOTIDE SEQUENCE [LARGE SCALE GENOMIC DNA]</scope>
    <source>
        <strain evidence="2">cv. 10/8</strain>
        <tissue evidence="1">Leaf</tissue>
    </source>
</reference>
<evidence type="ECO:0000313" key="2">
    <source>
        <dbReference type="Proteomes" id="UP000265520"/>
    </source>
</evidence>
<evidence type="ECO:0000313" key="1">
    <source>
        <dbReference type="EMBL" id="MCI30952.1"/>
    </source>
</evidence>
<sequence length="107" mass="12315">MKASLAELQSPFLSESRVTLLTQVESYFDQFGKDLQMLINNREQVSAQKMAQALLWERHNASNEKVEQMRKQSHDIVSGVNACKENIANWKDEITQLYVKIGILECK</sequence>
<protein>
    <submittedName>
        <fullName evidence="1">Uncharacterized protein</fullName>
    </submittedName>
</protein>
<feature type="non-terminal residue" evidence="1">
    <location>
        <position position="107"/>
    </location>
</feature>
<accession>A0A392R4B9</accession>
<proteinExistence type="predicted"/>
<dbReference type="AlphaFoldDB" id="A0A392R4B9"/>
<comment type="caution">
    <text evidence="1">The sequence shown here is derived from an EMBL/GenBank/DDBJ whole genome shotgun (WGS) entry which is preliminary data.</text>
</comment>
<organism evidence="1 2">
    <name type="scientific">Trifolium medium</name>
    <dbReference type="NCBI Taxonomy" id="97028"/>
    <lineage>
        <taxon>Eukaryota</taxon>
        <taxon>Viridiplantae</taxon>
        <taxon>Streptophyta</taxon>
        <taxon>Embryophyta</taxon>
        <taxon>Tracheophyta</taxon>
        <taxon>Spermatophyta</taxon>
        <taxon>Magnoliopsida</taxon>
        <taxon>eudicotyledons</taxon>
        <taxon>Gunneridae</taxon>
        <taxon>Pentapetalae</taxon>
        <taxon>rosids</taxon>
        <taxon>fabids</taxon>
        <taxon>Fabales</taxon>
        <taxon>Fabaceae</taxon>
        <taxon>Papilionoideae</taxon>
        <taxon>50 kb inversion clade</taxon>
        <taxon>NPAAA clade</taxon>
        <taxon>Hologalegina</taxon>
        <taxon>IRL clade</taxon>
        <taxon>Trifolieae</taxon>
        <taxon>Trifolium</taxon>
    </lineage>
</organism>
<dbReference type="EMBL" id="LXQA010183473">
    <property type="protein sequence ID" value="MCI30952.1"/>
    <property type="molecule type" value="Genomic_DNA"/>
</dbReference>